<proteinExistence type="predicted"/>
<evidence type="ECO:0000313" key="2">
    <source>
        <dbReference type="Proteomes" id="UP000188268"/>
    </source>
</evidence>
<sequence length="26" mass="2829">AVVNATCLPVELARASHVVTIFYQLN</sequence>
<dbReference type="Proteomes" id="UP000188268">
    <property type="component" value="Unassembled WGS sequence"/>
</dbReference>
<protein>
    <submittedName>
        <fullName evidence="1">Uncharacterized protein</fullName>
    </submittedName>
</protein>
<reference evidence="1 2" key="1">
    <citation type="submission" date="2013-09" db="EMBL/GenBank/DDBJ databases">
        <title>Corchorus capsularis genome sequencing.</title>
        <authorList>
            <person name="Alam M."/>
            <person name="Haque M.S."/>
            <person name="Islam M.S."/>
            <person name="Emdad E.M."/>
            <person name="Islam M.M."/>
            <person name="Ahmed B."/>
            <person name="Halim A."/>
            <person name="Hossen Q.M.M."/>
            <person name="Hossain M.Z."/>
            <person name="Ahmed R."/>
            <person name="Khan M.M."/>
            <person name="Islam R."/>
            <person name="Rashid M.M."/>
            <person name="Khan S.A."/>
            <person name="Rahman M.S."/>
            <person name="Alam M."/>
        </authorList>
    </citation>
    <scope>NUCLEOTIDE SEQUENCE [LARGE SCALE GENOMIC DNA]</scope>
    <source>
        <strain evidence="2">cv. CVL-1</strain>
        <tissue evidence="1">Whole seedling</tissue>
    </source>
</reference>
<organism evidence="1 2">
    <name type="scientific">Corchorus capsularis</name>
    <name type="common">Jute</name>
    <dbReference type="NCBI Taxonomy" id="210143"/>
    <lineage>
        <taxon>Eukaryota</taxon>
        <taxon>Viridiplantae</taxon>
        <taxon>Streptophyta</taxon>
        <taxon>Embryophyta</taxon>
        <taxon>Tracheophyta</taxon>
        <taxon>Spermatophyta</taxon>
        <taxon>Magnoliopsida</taxon>
        <taxon>eudicotyledons</taxon>
        <taxon>Gunneridae</taxon>
        <taxon>Pentapetalae</taxon>
        <taxon>rosids</taxon>
        <taxon>malvids</taxon>
        <taxon>Malvales</taxon>
        <taxon>Malvaceae</taxon>
        <taxon>Grewioideae</taxon>
        <taxon>Apeibeae</taxon>
        <taxon>Corchorus</taxon>
    </lineage>
</organism>
<comment type="caution">
    <text evidence="1">The sequence shown here is derived from an EMBL/GenBank/DDBJ whole genome shotgun (WGS) entry which is preliminary data.</text>
</comment>
<gene>
    <name evidence="1" type="ORF">CCACVL1_14321</name>
</gene>
<dbReference type="EMBL" id="AWWV01010550">
    <property type="protein sequence ID" value="OMO78525.1"/>
    <property type="molecule type" value="Genomic_DNA"/>
</dbReference>
<name>A0A1R3I7E8_COCAP</name>
<dbReference type="AlphaFoldDB" id="A0A1R3I7E8"/>
<feature type="non-terminal residue" evidence="1">
    <location>
        <position position="1"/>
    </location>
</feature>
<accession>A0A1R3I7E8</accession>
<keyword evidence="2" id="KW-1185">Reference proteome</keyword>
<dbReference type="Gramene" id="OMO78525">
    <property type="protein sequence ID" value="OMO78525"/>
    <property type="gene ID" value="CCACVL1_14321"/>
</dbReference>
<evidence type="ECO:0000313" key="1">
    <source>
        <dbReference type="EMBL" id="OMO78525.1"/>
    </source>
</evidence>